<dbReference type="InterPro" id="IPR045518">
    <property type="entry name" value="2EXR"/>
</dbReference>
<dbReference type="Proteomes" id="UP000297229">
    <property type="component" value="Unassembled WGS sequence"/>
</dbReference>
<feature type="compositionally biased region" description="Basic and acidic residues" evidence="1">
    <location>
        <begin position="280"/>
        <end position="293"/>
    </location>
</feature>
<dbReference type="AlphaFoldDB" id="A0A4Z1JVV1"/>
<feature type="region of interest" description="Disordered" evidence="1">
    <location>
        <begin position="277"/>
        <end position="318"/>
    </location>
</feature>
<reference evidence="3 4" key="1">
    <citation type="submission" date="2017-12" db="EMBL/GenBank/DDBJ databases">
        <title>Comparative genomics of Botrytis spp.</title>
        <authorList>
            <person name="Valero-Jimenez C.A."/>
            <person name="Tapia P."/>
            <person name="Veloso J."/>
            <person name="Silva-Moreno E."/>
            <person name="Staats M."/>
            <person name="Valdes J.H."/>
            <person name="Van Kan J.A.L."/>
        </authorList>
    </citation>
    <scope>NUCLEOTIDE SEQUENCE [LARGE SCALE GENOMIC DNA]</scope>
    <source>
        <strain evidence="3 4">Be9601</strain>
    </source>
</reference>
<name>A0A4Z1JVV1_9HELO</name>
<keyword evidence="4" id="KW-1185">Reference proteome</keyword>
<gene>
    <name evidence="3" type="ORF">BELL_0082g00060</name>
</gene>
<sequence>MAEHPSQIQLQPNQKEVIPNFMRLPSEVRRSIWEYVAEEAIKIFYVNDAQDTSIFLSDNEVGGIVRKENTHNWPNTFELPHLRRLTTLKKKDLVFPLLHINREAREVAWNAYISVINDLGFLEHFFKVLYTRRYRLSKSTRCNRRDNPDAIFEDLAQAMQSIKSRALINPGMGYDWTNNGAVQLLTDVHETLHSRVMEPPGSAYWSLQLMPGAEASEQLDEQQGPFMSHVLLPQPSPEPKLWELREDAFEPTFVQGMTAYLDNFEMKHIFRQCLGKRKGKGQDRGGLKGDRNYMVKRKGNRSGPARRKKETDKGDRERRCSRIKFPKLSNLQNRTILISRIHSNATIGKRSHQQLHSRFRFQQLSFSELCAPLTAYVKDLIVLHLPTEEPRLKSTRLKTIQPLNTPPRKHSYQKMSLQHLATQRLSSYISQISPPIQRTLPSSSLINNTRDQPKLHTADINRRYASFWVTHPSSHPTTTKNLRIYQPTTASARIARNDILSRIFAHEY</sequence>
<feature type="compositionally biased region" description="Basic and acidic residues" evidence="1">
    <location>
        <begin position="309"/>
        <end position="318"/>
    </location>
</feature>
<dbReference type="EMBL" id="PQXM01000082">
    <property type="protein sequence ID" value="TGO78011.1"/>
    <property type="molecule type" value="Genomic_DNA"/>
</dbReference>
<evidence type="ECO:0000256" key="1">
    <source>
        <dbReference type="SAM" id="MobiDB-lite"/>
    </source>
</evidence>
<feature type="domain" description="2EXR" evidence="2">
    <location>
        <begin position="19"/>
        <end position="111"/>
    </location>
</feature>
<feature type="compositionally biased region" description="Basic residues" evidence="1">
    <location>
        <begin position="294"/>
        <end position="308"/>
    </location>
</feature>
<evidence type="ECO:0000313" key="4">
    <source>
        <dbReference type="Proteomes" id="UP000297229"/>
    </source>
</evidence>
<proteinExistence type="predicted"/>
<comment type="caution">
    <text evidence="3">The sequence shown here is derived from an EMBL/GenBank/DDBJ whole genome shotgun (WGS) entry which is preliminary data.</text>
</comment>
<dbReference type="Pfam" id="PF20150">
    <property type="entry name" value="2EXR"/>
    <property type="match status" value="1"/>
</dbReference>
<evidence type="ECO:0000259" key="2">
    <source>
        <dbReference type="Pfam" id="PF20150"/>
    </source>
</evidence>
<protein>
    <recommendedName>
        <fullName evidence="2">2EXR domain-containing protein</fullName>
    </recommendedName>
</protein>
<organism evidence="3 4">
    <name type="scientific">Botrytis elliptica</name>
    <dbReference type="NCBI Taxonomy" id="278938"/>
    <lineage>
        <taxon>Eukaryota</taxon>
        <taxon>Fungi</taxon>
        <taxon>Dikarya</taxon>
        <taxon>Ascomycota</taxon>
        <taxon>Pezizomycotina</taxon>
        <taxon>Leotiomycetes</taxon>
        <taxon>Helotiales</taxon>
        <taxon>Sclerotiniaceae</taxon>
        <taxon>Botrytis</taxon>
    </lineage>
</organism>
<accession>A0A4Z1JVV1</accession>
<evidence type="ECO:0000313" key="3">
    <source>
        <dbReference type="EMBL" id="TGO78011.1"/>
    </source>
</evidence>